<dbReference type="InterPro" id="IPR027806">
    <property type="entry name" value="HARBI1_dom"/>
</dbReference>
<keyword evidence="2" id="KW-0479">Metal-binding</keyword>
<reference evidence="5 6" key="1">
    <citation type="submission" date="2020-08" db="EMBL/GenBank/DDBJ databases">
        <title>Sequencing the genomes of 1000 actinobacteria strains.</title>
        <authorList>
            <person name="Klenk H.-P."/>
        </authorList>
    </citation>
    <scope>NUCLEOTIDE SEQUENCE [LARGE SCALE GENOMIC DNA]</scope>
    <source>
        <strain evidence="5 6">DSM 43023</strain>
    </source>
</reference>
<dbReference type="Proteomes" id="UP000534286">
    <property type="component" value="Unassembled WGS sequence"/>
</dbReference>
<feature type="domain" description="DDE Tnp4" evidence="3">
    <location>
        <begin position="109"/>
        <end position="267"/>
    </location>
</feature>
<protein>
    <recommendedName>
        <fullName evidence="3">DDE Tnp4 domain-containing protein</fullName>
    </recommendedName>
</protein>
<evidence type="ECO:0000256" key="2">
    <source>
        <dbReference type="ARBA" id="ARBA00022723"/>
    </source>
</evidence>
<comment type="caution">
    <text evidence="5">The sequence shown here is derived from an EMBL/GenBank/DDBJ whole genome shotgun (WGS) entry which is preliminary data.</text>
</comment>
<dbReference type="EMBL" id="JACHJU010000005">
    <property type="protein sequence ID" value="MBB4943181.1"/>
    <property type="molecule type" value="Genomic_DNA"/>
</dbReference>
<dbReference type="Pfam" id="PF13359">
    <property type="entry name" value="DDE_Tnp_4"/>
    <property type="match status" value="1"/>
</dbReference>
<accession>A0A7W7S577</accession>
<evidence type="ECO:0000259" key="3">
    <source>
        <dbReference type="Pfam" id="PF13359"/>
    </source>
</evidence>
<proteinExistence type="predicted"/>
<keyword evidence="6" id="KW-1185">Reference proteome</keyword>
<sequence length="275" mass="30548">MPSSITYTAVLDVRRETALHLSHLLQQHRQMIGTRRNRRALSCFKQAVMVLRWFLNGTRIKQLTCDNHIGRSTAYRLLHEGIDVLAAQAPDLKTALESAAKAGLTHLNLDGTLIYTDRISTSGPNGADLYWSGKHKHHGGNVQVVSTPDGWPIWVSAVRPGREHDMTCARTHGLLEDLSLTATETGLITLTDLGYEGAREVFRMPFKKPKDGELTEAQRAFNQLIRGIHGIGERANTLLKTTFKALRRVSLDPSRITQIAAAALVLLQLEHGRIV</sequence>
<evidence type="ECO:0000256" key="1">
    <source>
        <dbReference type="ARBA" id="ARBA00001968"/>
    </source>
</evidence>
<evidence type="ECO:0000313" key="6">
    <source>
        <dbReference type="Proteomes" id="UP000534286"/>
    </source>
</evidence>
<evidence type="ECO:0000313" key="4">
    <source>
        <dbReference type="EMBL" id="MBB4940409.1"/>
    </source>
</evidence>
<dbReference type="EMBL" id="JACHJU010000001">
    <property type="protein sequence ID" value="MBB4940409.1"/>
    <property type="molecule type" value="Genomic_DNA"/>
</dbReference>
<comment type="cofactor">
    <cofactor evidence="1">
        <name>a divalent metal cation</name>
        <dbReference type="ChEBI" id="CHEBI:60240"/>
    </cofactor>
</comment>
<dbReference type="AlphaFoldDB" id="A0A7W7S577"/>
<dbReference type="GO" id="GO:0046872">
    <property type="term" value="F:metal ion binding"/>
    <property type="evidence" value="ECO:0007669"/>
    <property type="project" value="UniProtKB-KW"/>
</dbReference>
<name>A0A7W7S577_9ACTN</name>
<organism evidence="5 6">
    <name type="scientific">Streptosporangium album</name>
    <dbReference type="NCBI Taxonomy" id="47479"/>
    <lineage>
        <taxon>Bacteria</taxon>
        <taxon>Bacillati</taxon>
        <taxon>Actinomycetota</taxon>
        <taxon>Actinomycetes</taxon>
        <taxon>Streptosporangiales</taxon>
        <taxon>Streptosporangiaceae</taxon>
        <taxon>Streptosporangium</taxon>
    </lineage>
</organism>
<evidence type="ECO:0000313" key="5">
    <source>
        <dbReference type="EMBL" id="MBB4943181.1"/>
    </source>
</evidence>
<gene>
    <name evidence="4" type="ORF">FHR32_004714</name>
    <name evidence="5" type="ORF">FHR32_007581</name>
</gene>